<feature type="domain" description="DUF7658" evidence="4">
    <location>
        <begin position="1"/>
        <end position="276"/>
    </location>
</feature>
<evidence type="ECO:0000259" key="4">
    <source>
        <dbReference type="Pfam" id="PF24678"/>
    </source>
</evidence>
<keyword evidence="6" id="KW-1185">Reference proteome</keyword>
<dbReference type="Proteomes" id="UP000298663">
    <property type="component" value="Unassembled WGS sequence"/>
</dbReference>
<keyword evidence="2" id="KW-1133">Transmembrane helix</keyword>
<dbReference type="InterPro" id="IPR057017">
    <property type="entry name" value="F54D1_6-like_C"/>
</dbReference>
<gene>
    <name evidence="5" type="ORF">L596_006015</name>
</gene>
<accession>A0A4U8V262</accession>
<feature type="region of interest" description="Disordered" evidence="1">
    <location>
        <begin position="420"/>
        <end position="486"/>
    </location>
</feature>
<reference evidence="5 6" key="2">
    <citation type="journal article" date="2019" name="G3 (Bethesda)">
        <title>Hybrid Assembly of the Genome of the Entomopathogenic Nematode Steinernema carpocapsae Identifies the X-Chromosome.</title>
        <authorList>
            <person name="Serra L."/>
            <person name="Macchietto M."/>
            <person name="Macias-Munoz A."/>
            <person name="McGill C.J."/>
            <person name="Rodriguez I.M."/>
            <person name="Rodriguez B."/>
            <person name="Murad R."/>
            <person name="Mortazavi A."/>
        </authorList>
    </citation>
    <scope>NUCLEOTIDE SEQUENCE [LARGE SCALE GENOMIC DNA]</scope>
    <source>
        <strain evidence="5 6">ALL</strain>
    </source>
</reference>
<organism evidence="5 6">
    <name type="scientific">Steinernema carpocapsae</name>
    <name type="common">Entomopathogenic nematode</name>
    <dbReference type="NCBI Taxonomy" id="34508"/>
    <lineage>
        <taxon>Eukaryota</taxon>
        <taxon>Metazoa</taxon>
        <taxon>Ecdysozoa</taxon>
        <taxon>Nematoda</taxon>
        <taxon>Chromadorea</taxon>
        <taxon>Rhabditida</taxon>
        <taxon>Tylenchina</taxon>
        <taxon>Panagrolaimomorpha</taxon>
        <taxon>Strongyloidoidea</taxon>
        <taxon>Steinernematidae</taxon>
        <taxon>Steinernema</taxon>
    </lineage>
</organism>
<name>A0A4U8V262_STECR</name>
<dbReference type="EMBL" id="AZBU02000001">
    <property type="protein sequence ID" value="TMS39504.1"/>
    <property type="molecule type" value="Genomic_DNA"/>
</dbReference>
<reference evidence="5 6" key="1">
    <citation type="journal article" date="2015" name="Genome Biol.">
        <title>Comparative genomics of Steinernema reveals deeply conserved gene regulatory networks.</title>
        <authorList>
            <person name="Dillman A.R."/>
            <person name="Macchietto M."/>
            <person name="Porter C.F."/>
            <person name="Rogers A."/>
            <person name="Williams B."/>
            <person name="Antoshechkin I."/>
            <person name="Lee M.M."/>
            <person name="Goodwin Z."/>
            <person name="Lu X."/>
            <person name="Lewis E.E."/>
            <person name="Goodrich-Blair H."/>
            <person name="Stock S.P."/>
            <person name="Adams B.J."/>
            <person name="Sternberg P.W."/>
            <person name="Mortazavi A."/>
        </authorList>
    </citation>
    <scope>NUCLEOTIDE SEQUENCE [LARGE SCALE GENOMIC DNA]</scope>
    <source>
        <strain evidence="5 6">ALL</strain>
    </source>
</reference>
<evidence type="ECO:0000256" key="2">
    <source>
        <dbReference type="SAM" id="Phobius"/>
    </source>
</evidence>
<evidence type="ECO:0000256" key="1">
    <source>
        <dbReference type="SAM" id="MobiDB-lite"/>
    </source>
</evidence>
<dbReference type="InterPro" id="IPR056075">
    <property type="entry name" value="DUF7658"/>
</dbReference>
<proteinExistence type="predicted"/>
<feature type="compositionally biased region" description="Basic and acidic residues" evidence="1">
    <location>
        <begin position="452"/>
        <end position="462"/>
    </location>
</feature>
<protein>
    <recommendedName>
        <fullName evidence="7">AMOP domain-containing protein</fullName>
    </recommendedName>
</protein>
<evidence type="ECO:0008006" key="7">
    <source>
        <dbReference type="Google" id="ProtNLM"/>
    </source>
</evidence>
<dbReference type="AlphaFoldDB" id="A0A4U8V262"/>
<feature type="transmembrane region" description="Helical" evidence="2">
    <location>
        <begin position="366"/>
        <end position="390"/>
    </location>
</feature>
<evidence type="ECO:0000259" key="3">
    <source>
        <dbReference type="Pfam" id="PF24469"/>
    </source>
</evidence>
<evidence type="ECO:0000313" key="5">
    <source>
        <dbReference type="EMBL" id="TMS39504.1"/>
    </source>
</evidence>
<dbReference type="Pfam" id="PF24469">
    <property type="entry name" value="F54D1_6_C"/>
    <property type="match status" value="1"/>
</dbReference>
<sequence length="486" mass="55614">MRIQRFKGVLVYVNNVERGQPEVYVVLEEAQIGIRIRESYAIDIDRLPNYQESMGMLDIALSVPPQYGVRPDGDKTRETQFRDQYQLPRVQGLLRPFPDQTAGTGWDGLKFSDVNSESIRQQIITNYRVPGSGEPGSDINLPSNYGNIPTSNMFTSSKDEDKKFDVFPEASMRSEGIYKTAPEFTVGSYRFHPVTGVEVTNLVTRCRDLENRPIGAQPLQGLLYEQYGRKHCPDHPNDIVSLCGENVPCYFDYTMMNARTLGEAAMVTWDSFTLDRTYAIKQYNSCGPINIEYPEYMMKVPAMSSAYLSGDSARFECAQSHWIKGDYKYKCGLVADYNRQYDYRYEWGKGEQPWCRSREKENFLKWLAAILGMLGIILVILMIFMLCWCVKENHKKKHHDKRAITPSNYPAYSRGYYPPKRSSMDDTASQPFLRDSHTPNPPKQPLITPMSDPDRRFRKEPIEVSTPSTPLTESRGGEFHGLTTGV</sequence>
<comment type="caution">
    <text evidence="5">The sequence shown here is derived from an EMBL/GenBank/DDBJ whole genome shotgun (WGS) entry which is preliminary data.</text>
</comment>
<keyword evidence="2" id="KW-0472">Membrane</keyword>
<dbReference type="OrthoDB" id="5830959at2759"/>
<evidence type="ECO:0000313" key="6">
    <source>
        <dbReference type="Proteomes" id="UP000298663"/>
    </source>
</evidence>
<feature type="domain" description="F54D1.6-like C-terminal Sushi-like" evidence="3">
    <location>
        <begin position="282"/>
        <end position="356"/>
    </location>
</feature>
<keyword evidence="2" id="KW-0812">Transmembrane</keyword>
<dbReference type="Pfam" id="PF24678">
    <property type="entry name" value="DUF7658"/>
    <property type="match status" value="1"/>
</dbReference>